<proteinExistence type="predicted"/>
<evidence type="ECO:0000313" key="3">
    <source>
        <dbReference type="Proteomes" id="UP000002495"/>
    </source>
</evidence>
<feature type="coiled-coil region" evidence="1">
    <location>
        <begin position="12"/>
        <end position="46"/>
    </location>
</feature>
<dbReference type="EMBL" id="AE017125">
    <property type="protein sequence ID" value="AAP78139.1"/>
    <property type="molecule type" value="Genomic_DNA"/>
</dbReference>
<dbReference type="HOGENOM" id="CLU_3168820_0_0_7"/>
<reference evidence="2 3" key="1">
    <citation type="journal article" date="2003" name="Proc. Natl. Acad. Sci. U.S.A.">
        <title>The complete genome sequence of the carcinogenic bacterium Helicobacter hepaticus.</title>
        <authorList>
            <person name="Suerbaum S."/>
            <person name="Josenhans C."/>
            <person name="Sterzenbach T."/>
            <person name="Drescher B."/>
            <person name="Brandt P."/>
            <person name="Bell M."/>
            <person name="Droege M."/>
            <person name="Fartmann B."/>
            <person name="Fischer H.-P."/>
            <person name="Ge Z."/>
            <person name="Hoerster A."/>
            <person name="Holland R."/>
            <person name="Klein K."/>
            <person name="Koenig J."/>
            <person name="Macko L."/>
            <person name="Mendz G.L."/>
            <person name="Nyakatura G."/>
            <person name="Schauer D.B."/>
            <person name="Shen Z."/>
            <person name="Weber J."/>
            <person name="Frosch M."/>
            <person name="Fox J.G."/>
        </authorList>
    </citation>
    <scope>NUCLEOTIDE SEQUENCE [LARGE SCALE GENOMIC DNA]</scope>
    <source>
        <strain evidence="3">ATCC 51449 / 3B1</strain>
    </source>
</reference>
<accession>Q7VFY3</accession>
<name>Q7VFY3_HELHP</name>
<protein>
    <submittedName>
        <fullName evidence="2">Uncharacterized protein</fullName>
    </submittedName>
</protein>
<evidence type="ECO:0000256" key="1">
    <source>
        <dbReference type="SAM" id="Coils"/>
    </source>
</evidence>
<sequence length="47" mass="5646">MKKRYYIFYALVTAQILNADSLSERKAELERKIREIESQQAIEEQKN</sequence>
<gene>
    <name evidence="2" type="ordered locus">HH_1542</name>
</gene>
<dbReference type="STRING" id="235279.HH_1542"/>
<keyword evidence="1" id="KW-0175">Coiled coil</keyword>
<evidence type="ECO:0000313" key="2">
    <source>
        <dbReference type="EMBL" id="AAP78139.1"/>
    </source>
</evidence>
<keyword evidence="3" id="KW-1185">Reference proteome</keyword>
<dbReference type="AlphaFoldDB" id="Q7VFY3"/>
<dbReference type="RefSeq" id="WP_011116382.1">
    <property type="nucleotide sequence ID" value="NC_004917.1"/>
</dbReference>
<organism evidence="2 3">
    <name type="scientific">Helicobacter hepaticus (strain ATCC 51449 / 3B1)</name>
    <dbReference type="NCBI Taxonomy" id="235279"/>
    <lineage>
        <taxon>Bacteria</taxon>
        <taxon>Pseudomonadati</taxon>
        <taxon>Campylobacterota</taxon>
        <taxon>Epsilonproteobacteria</taxon>
        <taxon>Campylobacterales</taxon>
        <taxon>Helicobacteraceae</taxon>
        <taxon>Helicobacter</taxon>
    </lineage>
</organism>
<dbReference type="KEGG" id="hhe:HH_1542"/>
<dbReference type="Proteomes" id="UP000002495">
    <property type="component" value="Chromosome"/>
</dbReference>